<name>A0A2N5EAR2_9GAMM</name>
<comment type="caution">
    <text evidence="4">The sequence shown here is derived from an EMBL/GenBank/DDBJ whole genome shotgun (WGS) entry which is preliminary data.</text>
</comment>
<dbReference type="InterPro" id="IPR000253">
    <property type="entry name" value="FHA_dom"/>
</dbReference>
<gene>
    <name evidence="4" type="ORF">CYR32_03135</name>
</gene>
<sequence length="474" mass="51630">MRFTIVKSKQGHFPPQSSFDFLPPGGTIGRSVDNNLVLPDEDRAISRLQAIVHISADGECRITNRGNVTRVVLNDIPLERGRQVELQDGDLLGIDDYQLQVTDLSQSAPPPSYTTPPEAARVTEMPRPAEPARPAGVLRLAEVPRTGHVEPAAAIITPAPQAQPQSAPQAYAADQAAFVQPAAPYDAQAQQRAEQALLMRQQAIQDAPLQPAEQPQAAPAPAADPQPLPLTPPEPPRPAARSGRLGIDPVGYTAPPVPRHSNLLHGSPQALDGNMLDALLEGIGLNDLQPPPRFDEHQLREVGRLLSLFSQGTVALLSSRSILKRGVKAEMTMILDEANNPFKLLPSGKTVLMQMFGSKMPGFMPPEQAVRDALIDLQAHQLGMIAGIRAIISAMLQSFNPDRLEEEARREGNAPRFSLSSNRKAALWDHFAKTYQKTAGEVENDFHTLFGEAFLRAYDAEVNQYKDSQIKPDE</sequence>
<dbReference type="Gene3D" id="2.60.200.20">
    <property type="match status" value="1"/>
</dbReference>
<dbReference type="InterPro" id="IPR046883">
    <property type="entry name" value="T6SS_FHA_C"/>
</dbReference>
<dbReference type="RefSeq" id="WP_101822501.1">
    <property type="nucleotide sequence ID" value="NZ_PJZH01000002.1"/>
</dbReference>
<dbReference type="OrthoDB" id="273564at2"/>
<feature type="compositionally biased region" description="Low complexity" evidence="1">
    <location>
        <begin position="208"/>
        <end position="221"/>
    </location>
</feature>
<dbReference type="Pfam" id="PF20232">
    <property type="entry name" value="T6SS_FHA_C"/>
    <property type="match status" value="1"/>
</dbReference>
<evidence type="ECO:0000259" key="2">
    <source>
        <dbReference type="Pfam" id="PF00498"/>
    </source>
</evidence>
<feature type="region of interest" description="Disordered" evidence="1">
    <location>
        <begin position="104"/>
        <end position="133"/>
    </location>
</feature>
<evidence type="ECO:0000259" key="3">
    <source>
        <dbReference type="Pfam" id="PF20232"/>
    </source>
</evidence>
<protein>
    <submittedName>
        <fullName evidence="4">Type VI secretion system-associated FHA domain protein TagH</fullName>
    </submittedName>
</protein>
<organism evidence="4 5">
    <name type="scientific">Chimaeribacter coloradensis</name>
    <dbReference type="NCBI Taxonomy" id="2060068"/>
    <lineage>
        <taxon>Bacteria</taxon>
        <taxon>Pseudomonadati</taxon>
        <taxon>Pseudomonadota</taxon>
        <taxon>Gammaproteobacteria</taxon>
        <taxon>Enterobacterales</taxon>
        <taxon>Yersiniaceae</taxon>
        <taxon>Chimaeribacter</taxon>
    </lineage>
</organism>
<dbReference type="Proteomes" id="UP000234503">
    <property type="component" value="Unassembled WGS sequence"/>
</dbReference>
<dbReference type="SUPFAM" id="SSF49879">
    <property type="entry name" value="SMAD/FHA domain"/>
    <property type="match status" value="1"/>
</dbReference>
<dbReference type="Pfam" id="PF00498">
    <property type="entry name" value="FHA"/>
    <property type="match status" value="1"/>
</dbReference>
<dbReference type="AlphaFoldDB" id="A0A2N5EAR2"/>
<evidence type="ECO:0000313" key="4">
    <source>
        <dbReference type="EMBL" id="PLR39231.1"/>
    </source>
</evidence>
<proteinExistence type="predicted"/>
<accession>A0A2N5EAR2</accession>
<evidence type="ECO:0000256" key="1">
    <source>
        <dbReference type="SAM" id="MobiDB-lite"/>
    </source>
</evidence>
<feature type="compositionally biased region" description="Pro residues" evidence="1">
    <location>
        <begin position="222"/>
        <end position="238"/>
    </location>
</feature>
<feature type="region of interest" description="Disordered" evidence="1">
    <location>
        <begin position="208"/>
        <end position="254"/>
    </location>
</feature>
<feature type="domain" description="FHA" evidence="2">
    <location>
        <begin position="27"/>
        <end position="93"/>
    </location>
</feature>
<reference evidence="4 5" key="1">
    <citation type="submission" date="2017-12" db="EMBL/GenBank/DDBJ databases">
        <title>Characterization of six clinical isolates of Enterochimera gen. nov., a novel genus of the Yersiniaciae family and the three species Enterochimera arupensis sp. nov., Enterochimera coloradensis sp. nov, and Enterochimera californica sp. nov.</title>
        <authorList>
            <person name="Rossi A."/>
            <person name="Fisher M."/>
        </authorList>
    </citation>
    <scope>NUCLEOTIDE SEQUENCE [LARGE SCALE GENOMIC DNA]</scope>
    <source>
        <strain evidence="5">2016-Iso4</strain>
    </source>
</reference>
<dbReference type="EMBL" id="PJZH01000002">
    <property type="protein sequence ID" value="PLR39231.1"/>
    <property type="molecule type" value="Genomic_DNA"/>
</dbReference>
<dbReference type="CDD" id="cd00060">
    <property type="entry name" value="FHA"/>
    <property type="match status" value="1"/>
</dbReference>
<keyword evidence="5" id="KW-1185">Reference proteome</keyword>
<dbReference type="InterPro" id="IPR008984">
    <property type="entry name" value="SMAD_FHA_dom_sf"/>
</dbReference>
<dbReference type="NCBIfam" id="TIGR03354">
    <property type="entry name" value="VI_FHA"/>
    <property type="match status" value="1"/>
</dbReference>
<evidence type="ECO:0000313" key="5">
    <source>
        <dbReference type="Proteomes" id="UP000234503"/>
    </source>
</evidence>
<feature type="domain" description="Type VI secretion system FHA" evidence="3">
    <location>
        <begin position="281"/>
        <end position="460"/>
    </location>
</feature>
<dbReference type="InterPro" id="IPR017735">
    <property type="entry name" value="T6SS_FHA"/>
</dbReference>